<dbReference type="PROSITE" id="PS00211">
    <property type="entry name" value="ABC_TRANSPORTER_1"/>
    <property type="match status" value="1"/>
</dbReference>
<evidence type="ECO:0000256" key="3">
    <source>
        <dbReference type="ARBA" id="ARBA00022475"/>
    </source>
</evidence>
<dbReference type="Pfam" id="PF00664">
    <property type="entry name" value="ABC_membrane"/>
    <property type="match status" value="1"/>
</dbReference>
<name>A6NWJ0_9FIRM</name>
<accession>A6NWJ0</accession>
<dbReference type="PROSITE" id="PS50893">
    <property type="entry name" value="ABC_TRANSPORTER_2"/>
    <property type="match status" value="1"/>
</dbReference>
<keyword evidence="5" id="KW-0547">Nucleotide-binding</keyword>
<reference evidence="12 13" key="1">
    <citation type="submission" date="2007-04" db="EMBL/GenBank/DDBJ databases">
        <authorList>
            <person name="Fulton L."/>
            <person name="Clifton S."/>
            <person name="Fulton B."/>
            <person name="Xu J."/>
            <person name="Minx P."/>
            <person name="Pepin K.H."/>
            <person name="Johnson M."/>
            <person name="Thiruvilangam P."/>
            <person name="Bhonagiri V."/>
            <person name="Nash W.E."/>
            <person name="Mardis E.R."/>
            <person name="Wilson R.K."/>
        </authorList>
    </citation>
    <scope>NUCLEOTIDE SEQUENCE [LARGE SCALE GENOMIC DNA]</scope>
    <source>
        <strain evidence="12 13">ATCC 29799</strain>
    </source>
</reference>
<dbReference type="GO" id="GO:0005886">
    <property type="term" value="C:plasma membrane"/>
    <property type="evidence" value="ECO:0007669"/>
    <property type="project" value="UniProtKB-SubCell"/>
</dbReference>
<organism evidence="12 13">
    <name type="scientific">Pseudoflavonifractor capillosus ATCC 29799</name>
    <dbReference type="NCBI Taxonomy" id="411467"/>
    <lineage>
        <taxon>Bacteria</taxon>
        <taxon>Bacillati</taxon>
        <taxon>Bacillota</taxon>
        <taxon>Clostridia</taxon>
        <taxon>Eubacteriales</taxon>
        <taxon>Oscillospiraceae</taxon>
        <taxon>Pseudoflavonifractor</taxon>
    </lineage>
</organism>
<evidence type="ECO:0000256" key="6">
    <source>
        <dbReference type="ARBA" id="ARBA00022840"/>
    </source>
</evidence>
<keyword evidence="2" id="KW-0813">Transport</keyword>
<sequence length="600" mass="65948">MRSKSPKEKQGVARLFELAGQRGRKLTLACVLSVLSSAARIVPFFTIYGVVRELLAHYQEPSMVDQNAILTLCAVTFGAALVYGLCAFISSALSHTAAYEIIYDLRLQLMEKLSRVSSGFFTGTTQGAIKKVVSDDSNQIEAFLAHHLCEIAAAVATPVFTLLYLFGMDWRLAIVTLLPILISLVLLSACLKQPDKAALQVELHDAQERMQGTVVEYIHGMSVIKVFNRTLNAFQRYEGDLNHFTEVVDRTARANARPMGAYYAFFGAQLLFLLPAVLLLIPTAESYLDFLPVILLFFLVGSGLKEPMENLMQMVILSGRIVEGVNRIDNILRQPEPDQDGAGDPTTFDVEFSDVEFAYTEGIPAVDHVSFHLPQGTVTGLVGPSGGGKSTLAQLLLRFYEPQGGTIRIGGVDIREIPPARLMELVAYVFQDSVLFTDTIENNIRMGNTKVTMEEVEQAARNAGIHEVIQALPQGYQTVVGRDDAYLSGGEKQRLAIARVFLKDAPIIILDEATAYADAENEAKIQAAFAKLAQNKTVLMIAHRLKTVERADQILVMDKGKLVGAGTHEELLTGCEIYKHLVDANLRRDRWSIGKGAVQV</sequence>
<feature type="transmembrane region" description="Helical" evidence="9">
    <location>
        <begin position="172"/>
        <end position="191"/>
    </location>
</feature>
<feature type="transmembrane region" description="Helical" evidence="9">
    <location>
        <begin position="26"/>
        <end position="48"/>
    </location>
</feature>
<evidence type="ECO:0000259" key="10">
    <source>
        <dbReference type="PROSITE" id="PS50893"/>
    </source>
</evidence>
<dbReference type="GO" id="GO:0005524">
    <property type="term" value="F:ATP binding"/>
    <property type="evidence" value="ECO:0007669"/>
    <property type="project" value="UniProtKB-KW"/>
</dbReference>
<dbReference type="InterPro" id="IPR017871">
    <property type="entry name" value="ABC_transporter-like_CS"/>
</dbReference>
<dbReference type="GO" id="GO:0016887">
    <property type="term" value="F:ATP hydrolysis activity"/>
    <property type="evidence" value="ECO:0007669"/>
    <property type="project" value="InterPro"/>
</dbReference>
<evidence type="ECO:0000256" key="4">
    <source>
        <dbReference type="ARBA" id="ARBA00022692"/>
    </source>
</evidence>
<dbReference type="PANTHER" id="PTHR43394:SF1">
    <property type="entry name" value="ATP-BINDING CASSETTE SUB-FAMILY B MEMBER 10, MITOCHONDRIAL"/>
    <property type="match status" value="1"/>
</dbReference>
<dbReference type="Proteomes" id="UP000003639">
    <property type="component" value="Unassembled WGS sequence"/>
</dbReference>
<feature type="transmembrane region" description="Helical" evidence="9">
    <location>
        <begin position="287"/>
        <end position="304"/>
    </location>
</feature>
<dbReference type="InterPro" id="IPR003593">
    <property type="entry name" value="AAA+_ATPase"/>
</dbReference>
<comment type="caution">
    <text evidence="12">The sequence shown here is derived from an EMBL/GenBank/DDBJ whole genome shotgun (WGS) entry which is preliminary data.</text>
</comment>
<dbReference type="OrthoDB" id="9762778at2"/>
<reference evidence="12 13" key="2">
    <citation type="submission" date="2007-06" db="EMBL/GenBank/DDBJ databases">
        <title>Draft genome sequence of Pseudoflavonifractor capillosus ATCC 29799.</title>
        <authorList>
            <person name="Sudarsanam P."/>
            <person name="Ley R."/>
            <person name="Guruge J."/>
            <person name="Turnbaugh P.J."/>
            <person name="Mahowald M."/>
            <person name="Liep D."/>
            <person name="Gordon J."/>
        </authorList>
    </citation>
    <scope>NUCLEOTIDE SEQUENCE [LARGE SCALE GENOMIC DNA]</scope>
    <source>
        <strain evidence="12 13">ATCC 29799</strain>
    </source>
</reference>
<keyword evidence="4 9" id="KW-0812">Transmembrane</keyword>
<dbReference type="Gene3D" id="1.20.1560.10">
    <property type="entry name" value="ABC transporter type 1, transmembrane domain"/>
    <property type="match status" value="1"/>
</dbReference>
<dbReference type="FunFam" id="3.40.50.300:FF:000221">
    <property type="entry name" value="Multidrug ABC transporter ATP-binding protein"/>
    <property type="match status" value="1"/>
</dbReference>
<dbReference type="AlphaFoldDB" id="A6NWJ0"/>
<dbReference type="EMBL" id="AAXG02000016">
    <property type="protein sequence ID" value="EDM99527.1"/>
    <property type="molecule type" value="Genomic_DNA"/>
</dbReference>
<protein>
    <submittedName>
        <fullName evidence="12">ABC transporter, ATP-binding protein</fullName>
    </submittedName>
</protein>
<dbReference type="Pfam" id="PF00005">
    <property type="entry name" value="ABC_tran"/>
    <property type="match status" value="1"/>
</dbReference>
<dbReference type="InterPro" id="IPR003439">
    <property type="entry name" value="ABC_transporter-like_ATP-bd"/>
</dbReference>
<dbReference type="PROSITE" id="PS50929">
    <property type="entry name" value="ABC_TM1F"/>
    <property type="match status" value="1"/>
</dbReference>
<dbReference type="InterPro" id="IPR036640">
    <property type="entry name" value="ABC1_TM_sf"/>
</dbReference>
<dbReference type="STRING" id="411467.BACCAP_02584"/>
<evidence type="ECO:0000313" key="13">
    <source>
        <dbReference type="Proteomes" id="UP000003639"/>
    </source>
</evidence>
<dbReference type="InterPro" id="IPR027417">
    <property type="entry name" value="P-loop_NTPase"/>
</dbReference>
<dbReference type="GO" id="GO:0015421">
    <property type="term" value="F:ABC-type oligopeptide transporter activity"/>
    <property type="evidence" value="ECO:0007669"/>
    <property type="project" value="TreeGrafter"/>
</dbReference>
<evidence type="ECO:0000256" key="8">
    <source>
        <dbReference type="ARBA" id="ARBA00023136"/>
    </source>
</evidence>
<dbReference type="SMART" id="SM00382">
    <property type="entry name" value="AAA"/>
    <property type="match status" value="1"/>
</dbReference>
<feature type="domain" description="ABC transporter" evidence="10">
    <location>
        <begin position="350"/>
        <end position="584"/>
    </location>
</feature>
<comment type="subcellular location">
    <subcellularLocation>
        <location evidence="1">Cell membrane</location>
        <topology evidence="1">Multi-pass membrane protein</topology>
    </subcellularLocation>
</comment>
<evidence type="ECO:0000256" key="2">
    <source>
        <dbReference type="ARBA" id="ARBA00022448"/>
    </source>
</evidence>
<keyword evidence="13" id="KW-1185">Reference proteome</keyword>
<dbReference type="SUPFAM" id="SSF52540">
    <property type="entry name" value="P-loop containing nucleoside triphosphate hydrolases"/>
    <property type="match status" value="1"/>
</dbReference>
<evidence type="ECO:0000256" key="1">
    <source>
        <dbReference type="ARBA" id="ARBA00004651"/>
    </source>
</evidence>
<dbReference type="InterPro" id="IPR039421">
    <property type="entry name" value="Type_1_exporter"/>
</dbReference>
<evidence type="ECO:0000256" key="5">
    <source>
        <dbReference type="ARBA" id="ARBA00022741"/>
    </source>
</evidence>
<dbReference type="SUPFAM" id="SSF90123">
    <property type="entry name" value="ABC transporter transmembrane region"/>
    <property type="match status" value="1"/>
</dbReference>
<dbReference type="PANTHER" id="PTHR43394">
    <property type="entry name" value="ATP-DEPENDENT PERMEASE MDL1, MITOCHONDRIAL"/>
    <property type="match status" value="1"/>
</dbReference>
<keyword evidence="6 12" id="KW-0067">ATP-binding</keyword>
<dbReference type="Gene3D" id="3.40.50.300">
    <property type="entry name" value="P-loop containing nucleotide triphosphate hydrolases"/>
    <property type="match status" value="1"/>
</dbReference>
<keyword evidence="3" id="KW-1003">Cell membrane</keyword>
<dbReference type="eggNOG" id="COG1132">
    <property type="taxonomic scope" value="Bacteria"/>
</dbReference>
<feature type="transmembrane region" description="Helical" evidence="9">
    <location>
        <begin position="260"/>
        <end position="281"/>
    </location>
</feature>
<evidence type="ECO:0000313" key="12">
    <source>
        <dbReference type="EMBL" id="EDM99527.1"/>
    </source>
</evidence>
<gene>
    <name evidence="12" type="ORF">BACCAP_02584</name>
</gene>
<dbReference type="CDD" id="cd07346">
    <property type="entry name" value="ABC_6TM_exporters"/>
    <property type="match status" value="1"/>
</dbReference>
<feature type="transmembrane region" description="Helical" evidence="9">
    <location>
        <begin position="148"/>
        <end position="166"/>
    </location>
</feature>
<keyword evidence="7 9" id="KW-1133">Transmembrane helix</keyword>
<evidence type="ECO:0000259" key="11">
    <source>
        <dbReference type="PROSITE" id="PS50929"/>
    </source>
</evidence>
<dbReference type="InterPro" id="IPR011527">
    <property type="entry name" value="ABC1_TM_dom"/>
</dbReference>
<feature type="transmembrane region" description="Helical" evidence="9">
    <location>
        <begin position="68"/>
        <end position="89"/>
    </location>
</feature>
<keyword evidence="8 9" id="KW-0472">Membrane</keyword>
<feature type="domain" description="ABC transmembrane type-1" evidence="11">
    <location>
        <begin position="28"/>
        <end position="320"/>
    </location>
</feature>
<proteinExistence type="predicted"/>
<evidence type="ECO:0000256" key="9">
    <source>
        <dbReference type="SAM" id="Phobius"/>
    </source>
</evidence>
<evidence type="ECO:0000256" key="7">
    <source>
        <dbReference type="ARBA" id="ARBA00022989"/>
    </source>
</evidence>